<comment type="caution">
    <text evidence="2">The sequence shown here is derived from an EMBL/GenBank/DDBJ whole genome shotgun (WGS) entry which is preliminary data.</text>
</comment>
<dbReference type="InterPro" id="IPR012658">
    <property type="entry name" value="YheV"/>
</dbReference>
<name>A0A562J0F6_9GAMM</name>
<dbReference type="Pfam" id="PF09526">
    <property type="entry name" value="DUF2387"/>
    <property type="match status" value="1"/>
</dbReference>
<dbReference type="AlphaFoldDB" id="A0A562J0F6"/>
<dbReference type="NCBIfam" id="TIGR02443">
    <property type="entry name" value="YheV family putative zinc ribbon protein"/>
    <property type="match status" value="1"/>
</dbReference>
<evidence type="ECO:0000256" key="1">
    <source>
        <dbReference type="SAM" id="MobiDB-lite"/>
    </source>
</evidence>
<sequence>MSEISVVIIKRFIAGAVCPSCNAQDSIKMWTQDSTPHRECVSCGYTDTFNEQGNPVPTEPDTRLSPPPKPIDPNVQTLRFVELRPKT</sequence>
<evidence type="ECO:0000313" key="2">
    <source>
        <dbReference type="EMBL" id="TWH76275.1"/>
    </source>
</evidence>
<dbReference type="EMBL" id="VLKG01000003">
    <property type="protein sequence ID" value="TWH76275.1"/>
    <property type="molecule type" value="Genomic_DNA"/>
</dbReference>
<dbReference type="OrthoDB" id="5881059at2"/>
<dbReference type="Proteomes" id="UP000319627">
    <property type="component" value="Unassembled WGS sequence"/>
</dbReference>
<proteinExistence type="predicted"/>
<keyword evidence="3" id="KW-1185">Reference proteome</keyword>
<gene>
    <name evidence="2" type="ORF">LX59_01198</name>
</gene>
<reference evidence="2 3" key="1">
    <citation type="submission" date="2019-07" db="EMBL/GenBank/DDBJ databases">
        <title>Genomic Encyclopedia of Type Strains, Phase I: the one thousand microbial genomes (KMG-I) project.</title>
        <authorList>
            <person name="Kyrpides N."/>
        </authorList>
    </citation>
    <scope>NUCLEOTIDE SEQUENCE [LARGE SCALE GENOMIC DNA]</scope>
    <source>
        <strain evidence="2 3">DSM 375</strain>
    </source>
</reference>
<evidence type="ECO:0000313" key="3">
    <source>
        <dbReference type="Proteomes" id="UP000319627"/>
    </source>
</evidence>
<accession>A0A562J0F6</accession>
<organism evidence="2 3">
    <name type="scientific">Azomonas agilis</name>
    <dbReference type="NCBI Taxonomy" id="116849"/>
    <lineage>
        <taxon>Bacteria</taxon>
        <taxon>Pseudomonadati</taxon>
        <taxon>Pseudomonadota</taxon>
        <taxon>Gammaproteobacteria</taxon>
        <taxon>Pseudomonadales</taxon>
        <taxon>Pseudomonadaceae</taxon>
        <taxon>Azomonas</taxon>
    </lineage>
</organism>
<protein>
    <submittedName>
        <fullName evidence="2">Uncharacterized protein</fullName>
    </submittedName>
</protein>
<dbReference type="RefSeq" id="WP_144570922.1">
    <property type="nucleotide sequence ID" value="NZ_VLKG01000003.1"/>
</dbReference>
<feature type="region of interest" description="Disordered" evidence="1">
    <location>
        <begin position="51"/>
        <end position="74"/>
    </location>
</feature>